<reference evidence="2" key="1">
    <citation type="submission" date="2023-06" db="EMBL/GenBank/DDBJ databases">
        <authorList>
            <person name="Delattre M."/>
        </authorList>
    </citation>
    <scope>NUCLEOTIDE SEQUENCE</scope>
    <source>
        <strain evidence="2">AF72</strain>
    </source>
</reference>
<comment type="caution">
    <text evidence="2">The sequence shown here is derived from an EMBL/GenBank/DDBJ whole genome shotgun (WGS) entry which is preliminary data.</text>
</comment>
<keyword evidence="1" id="KW-0732">Signal</keyword>
<feature type="chain" id="PRO_5041382842" evidence="1">
    <location>
        <begin position="17"/>
        <end position="261"/>
    </location>
</feature>
<evidence type="ECO:0000313" key="3">
    <source>
        <dbReference type="Proteomes" id="UP001177023"/>
    </source>
</evidence>
<feature type="non-terminal residue" evidence="2">
    <location>
        <position position="261"/>
    </location>
</feature>
<dbReference type="InterPro" id="IPR045860">
    <property type="entry name" value="Snake_toxin-like_sf"/>
</dbReference>
<protein>
    <submittedName>
        <fullName evidence="2">Uncharacterized protein</fullName>
    </submittedName>
</protein>
<dbReference type="PANTHER" id="PTHR34721">
    <property type="entry name" value="PROTEIN CBG09734"/>
    <property type="match status" value="1"/>
</dbReference>
<evidence type="ECO:0000313" key="2">
    <source>
        <dbReference type="EMBL" id="CAJ0567524.1"/>
    </source>
</evidence>
<feature type="signal peptide" evidence="1">
    <location>
        <begin position="1"/>
        <end position="16"/>
    </location>
</feature>
<gene>
    <name evidence="2" type="ORF">MSPICULIGERA_LOCUS6075</name>
</gene>
<accession>A0AA36CGB4</accession>
<dbReference type="PANTHER" id="PTHR34721:SF3">
    <property type="entry name" value="ACTIVIN_RECP DOMAIN-CONTAINING PROTEIN-RELATED"/>
    <property type="match status" value="1"/>
</dbReference>
<name>A0AA36CGB4_9BILA</name>
<keyword evidence="3" id="KW-1185">Reference proteome</keyword>
<sequence length="261" mass="28419">MRSLIAILICLPILLAISCYSDEKHTEGRAHNDVYAEVACDAGCGFCMKWEGRCRAGKTRRVEKDKKHSGNEISFPCPLTDYCSKWVYKINSEQAIIWSCGTMCTKTGKESYKDKANGVDASGTVYCCKGNQCNATAGLTRETAPQTSPPRRPIMSRQLLVLCALLVVVVTLKCYTDERQTQAECPAGSKCLMMRTATPLRGVVRGCQPECKEVAGGSLTFAERNYAGDAYCCDSDLCNGSPGHSPLIITILAIAIIALIY</sequence>
<dbReference type="AlphaFoldDB" id="A0AA36CGB4"/>
<proteinExistence type="predicted"/>
<dbReference type="Proteomes" id="UP001177023">
    <property type="component" value="Unassembled WGS sequence"/>
</dbReference>
<evidence type="ECO:0000256" key="1">
    <source>
        <dbReference type="SAM" id="SignalP"/>
    </source>
</evidence>
<dbReference type="PROSITE" id="PS51257">
    <property type="entry name" value="PROKAR_LIPOPROTEIN"/>
    <property type="match status" value="1"/>
</dbReference>
<dbReference type="SUPFAM" id="SSF57302">
    <property type="entry name" value="Snake toxin-like"/>
    <property type="match status" value="1"/>
</dbReference>
<organism evidence="2 3">
    <name type="scientific">Mesorhabditis spiculigera</name>
    <dbReference type="NCBI Taxonomy" id="96644"/>
    <lineage>
        <taxon>Eukaryota</taxon>
        <taxon>Metazoa</taxon>
        <taxon>Ecdysozoa</taxon>
        <taxon>Nematoda</taxon>
        <taxon>Chromadorea</taxon>
        <taxon>Rhabditida</taxon>
        <taxon>Rhabditina</taxon>
        <taxon>Rhabditomorpha</taxon>
        <taxon>Rhabditoidea</taxon>
        <taxon>Rhabditidae</taxon>
        <taxon>Mesorhabditinae</taxon>
        <taxon>Mesorhabditis</taxon>
    </lineage>
</organism>
<dbReference type="EMBL" id="CATQJA010001495">
    <property type="protein sequence ID" value="CAJ0567524.1"/>
    <property type="molecule type" value="Genomic_DNA"/>
</dbReference>